<dbReference type="Proteomes" id="UP001203761">
    <property type="component" value="Unassembled WGS sequence"/>
</dbReference>
<gene>
    <name evidence="2" type="ORF">Bequi_09890</name>
</gene>
<dbReference type="EMBL" id="JAKNCJ010000004">
    <property type="protein sequence ID" value="MCL6423694.1"/>
    <property type="molecule type" value="Genomic_DNA"/>
</dbReference>
<feature type="compositionally biased region" description="Basic and acidic residues" evidence="1">
    <location>
        <begin position="163"/>
        <end position="174"/>
    </location>
</feature>
<protein>
    <recommendedName>
        <fullName evidence="4">Large polyvalent protein associated domain-containing protein</fullName>
    </recommendedName>
</protein>
<keyword evidence="3" id="KW-1185">Reference proteome</keyword>
<evidence type="ECO:0000256" key="1">
    <source>
        <dbReference type="SAM" id="MobiDB-lite"/>
    </source>
</evidence>
<accession>A0ABT0R372</accession>
<feature type="compositionally biased region" description="Acidic residues" evidence="1">
    <location>
        <begin position="46"/>
        <end position="68"/>
    </location>
</feature>
<feature type="compositionally biased region" description="Basic and acidic residues" evidence="1">
    <location>
        <begin position="15"/>
        <end position="34"/>
    </location>
</feature>
<reference evidence="2" key="1">
    <citation type="submission" date="2022-02" db="EMBL/GenBank/DDBJ databases">
        <authorList>
            <person name="Lee M."/>
            <person name="Kim S.-J."/>
            <person name="Jung M.-Y."/>
        </authorList>
    </citation>
    <scope>NUCLEOTIDE SEQUENCE</scope>
    <source>
        <strain evidence="2">JHP9</strain>
    </source>
</reference>
<sequence>MSTSKISGKAASARESARKKDGKFGEQEHQRAEVDLYGDMGWMGVDDFDVDDIQEPEAVEAPEDEFDPADQPLAPEEPEQPPAPEPYVLTLEDRIDMLRESYGEVGMDVPQNKLDELHALYGKDEAALQKEAEDEEAGRLAGPETDDYLGGDGPEQTPEDIDRELVKAVEEALRKNLPKPTPEPEKDGEPEPTSTDAAPAAERPRTFDEYTFLEQFEQMDAKYEQDFDGYPTRFFKADLRGKYLPAAGSPREEEYYLANHATALPQRMYLAVSDTADLKIGDEEAEKLAADCGITDLRRIDPADAKSLRLDSRSWVGTYGGKEVAISSSSAGSKNARGYSFRGRPIPPFTQRAFTHLDLRALAANERIKRRTGVDLLPIVTGGELGARLEGTVLHERYALKKEIQKEHADRVRSVMEGLEDAQLEGRNFQAHRKYMSAKKSSSATAWQDKKHPDAEHVAMARDTTLAKAFTKIEIDNDVDAESYARFESAWEDAKDKLPPIPEGLAPTLRIRKLGRHKATGVFFPHVNTIAVDVRDSSSFVHEYGHYVDVITKDNASLGKNFRSVVGRYSDAVKVPPGTTGKYGADYYSTPTEVYARGFELYAHERLGIDNRLLNPEKFDRFDFEPFKDPSLKEQLFGLFDRAFKGGEGMAPAGPAAHDHEH</sequence>
<evidence type="ECO:0008006" key="4">
    <source>
        <dbReference type="Google" id="ProtNLM"/>
    </source>
</evidence>
<comment type="caution">
    <text evidence="2">The sequence shown here is derived from an EMBL/GenBank/DDBJ whole genome shotgun (WGS) entry which is preliminary data.</text>
</comment>
<evidence type="ECO:0000313" key="2">
    <source>
        <dbReference type="EMBL" id="MCL6423694.1"/>
    </source>
</evidence>
<name>A0ABT0R372_9MICO</name>
<proteinExistence type="predicted"/>
<dbReference type="RefSeq" id="WP_249737768.1">
    <property type="nucleotide sequence ID" value="NZ_JAKNCJ010000004.1"/>
</dbReference>
<feature type="region of interest" description="Disordered" evidence="1">
    <location>
        <begin position="1"/>
        <end position="86"/>
    </location>
</feature>
<evidence type="ECO:0000313" key="3">
    <source>
        <dbReference type="Proteomes" id="UP001203761"/>
    </source>
</evidence>
<feature type="region of interest" description="Disordered" evidence="1">
    <location>
        <begin position="125"/>
        <end position="205"/>
    </location>
</feature>
<organism evidence="2 3">
    <name type="scientific">Brachybacterium equifaecis</name>
    <dbReference type="NCBI Taxonomy" id="2910770"/>
    <lineage>
        <taxon>Bacteria</taxon>
        <taxon>Bacillati</taxon>
        <taxon>Actinomycetota</taxon>
        <taxon>Actinomycetes</taxon>
        <taxon>Micrococcales</taxon>
        <taxon>Dermabacteraceae</taxon>
        <taxon>Brachybacterium</taxon>
    </lineage>
</organism>